<comment type="caution">
    <text evidence="1">The sequence shown here is derived from an EMBL/GenBank/DDBJ whole genome shotgun (WGS) entry which is preliminary data.</text>
</comment>
<organism evidence="1 2">
    <name type="scientific">Batillaria attramentaria</name>
    <dbReference type="NCBI Taxonomy" id="370345"/>
    <lineage>
        <taxon>Eukaryota</taxon>
        <taxon>Metazoa</taxon>
        <taxon>Spiralia</taxon>
        <taxon>Lophotrochozoa</taxon>
        <taxon>Mollusca</taxon>
        <taxon>Gastropoda</taxon>
        <taxon>Caenogastropoda</taxon>
        <taxon>Sorbeoconcha</taxon>
        <taxon>Cerithioidea</taxon>
        <taxon>Batillariidae</taxon>
        <taxon>Batillaria</taxon>
    </lineage>
</organism>
<accession>A0ABD0KJQ2</accession>
<proteinExistence type="predicted"/>
<reference evidence="1 2" key="1">
    <citation type="journal article" date="2023" name="Sci. Data">
        <title>Genome assembly of the Korean intertidal mud-creeper Batillaria attramentaria.</title>
        <authorList>
            <person name="Patra A.K."/>
            <person name="Ho P.T."/>
            <person name="Jun S."/>
            <person name="Lee S.J."/>
            <person name="Kim Y."/>
            <person name="Won Y.J."/>
        </authorList>
    </citation>
    <scope>NUCLEOTIDE SEQUENCE [LARGE SCALE GENOMIC DNA]</scope>
    <source>
        <strain evidence="1">Wonlab-2016</strain>
    </source>
</reference>
<protein>
    <recommendedName>
        <fullName evidence="3">Peptidase S1 domain-containing protein</fullName>
    </recommendedName>
</protein>
<sequence length="106" mass="11752">MNWSSSPTCSTRDGYIFRVSAVGGTQWLMSAVIQGRFVAKATHVIHPDDACAGRVGTQRKKPWTTAGRQIRTDYVISNVHTSGQIRKGCVNQSVMCNYVSTNWDML</sequence>
<keyword evidence="2" id="KW-1185">Reference proteome</keyword>
<evidence type="ECO:0008006" key="3">
    <source>
        <dbReference type="Google" id="ProtNLM"/>
    </source>
</evidence>
<dbReference type="Proteomes" id="UP001519460">
    <property type="component" value="Unassembled WGS sequence"/>
</dbReference>
<name>A0ABD0KJQ2_9CAEN</name>
<dbReference type="EMBL" id="JACVVK020000167">
    <property type="protein sequence ID" value="KAK7487295.1"/>
    <property type="molecule type" value="Genomic_DNA"/>
</dbReference>
<gene>
    <name evidence="1" type="ORF">BaRGS_00021523</name>
</gene>
<evidence type="ECO:0000313" key="1">
    <source>
        <dbReference type="EMBL" id="KAK7487295.1"/>
    </source>
</evidence>
<evidence type="ECO:0000313" key="2">
    <source>
        <dbReference type="Proteomes" id="UP001519460"/>
    </source>
</evidence>
<dbReference type="AlphaFoldDB" id="A0ABD0KJQ2"/>